<evidence type="ECO:0000256" key="1">
    <source>
        <dbReference type="SAM" id="MobiDB-lite"/>
    </source>
</evidence>
<dbReference type="Gene3D" id="3.40.50.880">
    <property type="match status" value="1"/>
</dbReference>
<dbReference type="Proteomes" id="UP000251166">
    <property type="component" value="Chromosome"/>
</dbReference>
<sequence length="259" mass="29728">MTIKVTIWNEGRHEQLHKEVQEIYPDRIDGAIAAGIAHPDFEIRRGTLDDPDEGLPDSVLDDTDVLLWWGHMAHDEVSDGLIDRVQQRVLKGMGLLVLHSGHHSKLFRRLMGTNANLSWRETPDGDLERVWVVNPSHPIAEGLPPYFEVNASEMYGEPFDIPQPDELVFISWYSGGEVFRSGCTFQRGRGRIFFFSPGHETYPIYHDKTVQRVISNGVRWARQKHTDGRILENWHRAEPLHGRPDRPKARSTDIARRSS</sequence>
<dbReference type="PIRSF" id="PIRSF030013">
    <property type="entry name" value="ThuA"/>
    <property type="match status" value="1"/>
</dbReference>
<dbReference type="InterPro" id="IPR009381">
    <property type="entry name" value="Trehalose_catabolism_ThuA_prok"/>
</dbReference>
<name>A0A2Z4YF89_RHILE</name>
<dbReference type="EMBL" id="CP030760">
    <property type="protein sequence ID" value="AXA40050.1"/>
    <property type="molecule type" value="Genomic_DNA"/>
</dbReference>
<evidence type="ECO:0000313" key="4">
    <source>
        <dbReference type="Proteomes" id="UP000251166"/>
    </source>
</evidence>
<proteinExistence type="predicted"/>
<evidence type="ECO:0000313" key="3">
    <source>
        <dbReference type="EMBL" id="AXA40050.1"/>
    </source>
</evidence>
<feature type="region of interest" description="Disordered" evidence="1">
    <location>
        <begin position="239"/>
        <end position="259"/>
    </location>
</feature>
<dbReference type="RefSeq" id="WP_112905287.1">
    <property type="nucleotide sequence ID" value="NZ_CP030760.1"/>
</dbReference>
<gene>
    <name evidence="3" type="ORF">DLJ82_2458</name>
</gene>
<dbReference type="Pfam" id="PF06283">
    <property type="entry name" value="ThuA"/>
    <property type="match status" value="1"/>
</dbReference>
<dbReference type="SUPFAM" id="SSF52317">
    <property type="entry name" value="Class I glutamine amidotransferase-like"/>
    <property type="match status" value="1"/>
</dbReference>
<dbReference type="AlphaFoldDB" id="A0A2Z4YF89"/>
<feature type="domain" description="ThuA-like" evidence="2">
    <location>
        <begin position="4"/>
        <end position="221"/>
    </location>
</feature>
<organism evidence="3 4">
    <name type="scientific">Rhizobium leguminosarum</name>
    <dbReference type="NCBI Taxonomy" id="384"/>
    <lineage>
        <taxon>Bacteria</taxon>
        <taxon>Pseudomonadati</taxon>
        <taxon>Pseudomonadota</taxon>
        <taxon>Alphaproteobacteria</taxon>
        <taxon>Hyphomicrobiales</taxon>
        <taxon>Rhizobiaceae</taxon>
        <taxon>Rhizobium/Agrobacterium group</taxon>
        <taxon>Rhizobium</taxon>
    </lineage>
</organism>
<evidence type="ECO:0000259" key="2">
    <source>
        <dbReference type="Pfam" id="PF06283"/>
    </source>
</evidence>
<accession>A0A2Z4YF89</accession>
<reference evidence="3 4" key="1">
    <citation type="submission" date="2018-07" db="EMBL/GenBank/DDBJ databases">
        <title>Rhizobium leguminosarum strain:ATCC 14479 Genome sequencing and assembly.</title>
        <authorList>
            <person name="Chakraborty R."/>
        </authorList>
    </citation>
    <scope>NUCLEOTIDE SEQUENCE [LARGE SCALE GENOMIC DNA]</scope>
    <source>
        <strain evidence="3 4">ATCC 14479</strain>
    </source>
</reference>
<dbReference type="InterPro" id="IPR029062">
    <property type="entry name" value="Class_I_gatase-like"/>
</dbReference>
<protein>
    <submittedName>
        <fullName evidence="3">Trehalose utilization family protein</fullName>
    </submittedName>
</protein>
<dbReference type="InterPro" id="IPR029010">
    <property type="entry name" value="ThuA-like"/>
</dbReference>